<protein>
    <submittedName>
        <fullName evidence="6">MerR family transcriptional regulator</fullName>
    </submittedName>
</protein>
<keyword evidence="3" id="KW-0804">Transcription</keyword>
<gene>
    <name evidence="6" type="ORF">JHX87_00490</name>
</gene>
<dbReference type="InterPro" id="IPR009061">
    <property type="entry name" value="DNA-bd_dom_put_sf"/>
</dbReference>
<dbReference type="InterPro" id="IPR000551">
    <property type="entry name" value="MerR-type_HTH_dom"/>
</dbReference>
<evidence type="ECO:0000313" key="7">
    <source>
        <dbReference type="Proteomes" id="UP001219349"/>
    </source>
</evidence>
<dbReference type="RefSeq" id="WP_271884355.1">
    <property type="nucleotide sequence ID" value="NZ_CP067136.1"/>
</dbReference>
<dbReference type="Gene3D" id="1.10.1660.10">
    <property type="match status" value="1"/>
</dbReference>
<reference evidence="6 7" key="1">
    <citation type="submission" date="2021-01" db="EMBL/GenBank/DDBJ databases">
        <title>Biogeographic distribution of Paracoccus.</title>
        <authorList>
            <person name="Hollensteiner J."/>
            <person name="Leineberger J."/>
            <person name="Brinkhoff T."/>
            <person name="Daniel R."/>
        </authorList>
    </citation>
    <scope>NUCLEOTIDE SEQUENCE [LARGE SCALE GENOMIC DNA]</scope>
    <source>
        <strain evidence="6 7">KCTC 22803</strain>
    </source>
</reference>
<accession>A0ABY7SKI9</accession>
<keyword evidence="2" id="KW-0238">DNA-binding</keyword>
<dbReference type="PANTHER" id="PTHR30204:SF94">
    <property type="entry name" value="HEAVY METAL-DEPENDENT TRANSCRIPTIONAL REGULATOR HI_0293-RELATED"/>
    <property type="match status" value="1"/>
</dbReference>
<dbReference type="EMBL" id="CP067136">
    <property type="protein sequence ID" value="WCR07369.1"/>
    <property type="molecule type" value="Genomic_DNA"/>
</dbReference>
<evidence type="ECO:0000256" key="1">
    <source>
        <dbReference type="ARBA" id="ARBA00023015"/>
    </source>
</evidence>
<evidence type="ECO:0000259" key="5">
    <source>
        <dbReference type="PROSITE" id="PS50937"/>
    </source>
</evidence>
<dbReference type="PANTHER" id="PTHR30204">
    <property type="entry name" value="REDOX-CYCLING DRUG-SENSING TRANSCRIPTIONAL ACTIVATOR SOXR"/>
    <property type="match status" value="1"/>
</dbReference>
<dbReference type="Proteomes" id="UP001219349">
    <property type="component" value="Chromosome"/>
</dbReference>
<organism evidence="6 7">
    <name type="scientific">Paracoccus fistulariae</name>
    <dbReference type="NCBI Taxonomy" id="658446"/>
    <lineage>
        <taxon>Bacteria</taxon>
        <taxon>Pseudomonadati</taxon>
        <taxon>Pseudomonadota</taxon>
        <taxon>Alphaproteobacteria</taxon>
        <taxon>Rhodobacterales</taxon>
        <taxon>Paracoccaceae</taxon>
        <taxon>Paracoccus</taxon>
    </lineage>
</organism>
<keyword evidence="7" id="KW-1185">Reference proteome</keyword>
<feature type="domain" description="HTH merR-type" evidence="5">
    <location>
        <begin position="1"/>
        <end position="69"/>
    </location>
</feature>
<evidence type="ECO:0000313" key="6">
    <source>
        <dbReference type="EMBL" id="WCR07369.1"/>
    </source>
</evidence>
<dbReference type="SMART" id="SM00422">
    <property type="entry name" value="HTH_MERR"/>
    <property type="match status" value="1"/>
</dbReference>
<sequence length="123" mass="13473">MKIGEIATAAGVTTSRIRFYERQGIIPSAERGVNGYRDYAPDLIALLRFIEQAQGLGFSLKEIASIEIRTGEHIVSCTDALAMLAEKHKSITALIAEARDRKARIEALMAELQRNKDAADSAI</sequence>
<evidence type="ECO:0000256" key="2">
    <source>
        <dbReference type="ARBA" id="ARBA00023125"/>
    </source>
</evidence>
<keyword evidence="4" id="KW-0175">Coiled coil</keyword>
<keyword evidence="1" id="KW-0805">Transcription regulation</keyword>
<name>A0ABY7SKI9_9RHOB</name>
<proteinExistence type="predicted"/>
<dbReference type="Pfam" id="PF13411">
    <property type="entry name" value="MerR_1"/>
    <property type="match status" value="1"/>
</dbReference>
<evidence type="ECO:0000256" key="4">
    <source>
        <dbReference type="SAM" id="Coils"/>
    </source>
</evidence>
<dbReference type="PROSITE" id="PS50937">
    <property type="entry name" value="HTH_MERR_2"/>
    <property type="match status" value="1"/>
</dbReference>
<feature type="coiled-coil region" evidence="4">
    <location>
        <begin position="95"/>
        <end position="122"/>
    </location>
</feature>
<dbReference type="SUPFAM" id="SSF46955">
    <property type="entry name" value="Putative DNA-binding domain"/>
    <property type="match status" value="1"/>
</dbReference>
<dbReference type="PROSITE" id="PS00552">
    <property type="entry name" value="HTH_MERR_1"/>
    <property type="match status" value="1"/>
</dbReference>
<evidence type="ECO:0000256" key="3">
    <source>
        <dbReference type="ARBA" id="ARBA00023163"/>
    </source>
</evidence>
<dbReference type="PRINTS" id="PR00040">
    <property type="entry name" value="HTHMERR"/>
</dbReference>
<dbReference type="InterPro" id="IPR047057">
    <property type="entry name" value="MerR_fam"/>
</dbReference>